<sequence length="45" mass="5448">MRDQLPLKQAMRMKMTTRTMNKKQVKMTTKNKMRMKPLSLENMSM</sequence>
<protein>
    <submittedName>
        <fullName evidence="1">Uncharacterized protein</fullName>
    </submittedName>
</protein>
<name>A0A8R7R1V8_TRIUA</name>
<proteinExistence type="predicted"/>
<dbReference type="Proteomes" id="UP000015106">
    <property type="component" value="Chromosome 7"/>
</dbReference>
<accession>A0A8R7R1V8</accession>
<keyword evidence="2" id="KW-1185">Reference proteome</keyword>
<reference evidence="1" key="2">
    <citation type="submission" date="2018-03" db="EMBL/GenBank/DDBJ databases">
        <title>The Triticum urartu genome reveals the dynamic nature of wheat genome evolution.</title>
        <authorList>
            <person name="Ling H."/>
            <person name="Ma B."/>
            <person name="Shi X."/>
            <person name="Liu H."/>
            <person name="Dong L."/>
            <person name="Sun H."/>
            <person name="Cao Y."/>
            <person name="Gao Q."/>
            <person name="Zheng S."/>
            <person name="Li Y."/>
            <person name="Yu Y."/>
            <person name="Du H."/>
            <person name="Qi M."/>
            <person name="Li Y."/>
            <person name="Yu H."/>
            <person name="Cui Y."/>
            <person name="Wang N."/>
            <person name="Chen C."/>
            <person name="Wu H."/>
            <person name="Zhao Y."/>
            <person name="Zhang J."/>
            <person name="Li Y."/>
            <person name="Zhou W."/>
            <person name="Zhang B."/>
            <person name="Hu W."/>
            <person name="Eijk M."/>
            <person name="Tang J."/>
            <person name="Witsenboer H."/>
            <person name="Zhao S."/>
            <person name="Li Z."/>
            <person name="Zhang A."/>
            <person name="Wang D."/>
            <person name="Liang C."/>
        </authorList>
    </citation>
    <scope>NUCLEOTIDE SEQUENCE [LARGE SCALE GENOMIC DNA]</scope>
    <source>
        <strain evidence="1">cv. G1812</strain>
    </source>
</reference>
<reference evidence="1" key="3">
    <citation type="submission" date="2022-06" db="UniProtKB">
        <authorList>
            <consortium name="EnsemblPlants"/>
        </authorList>
    </citation>
    <scope>IDENTIFICATION</scope>
</reference>
<evidence type="ECO:0000313" key="2">
    <source>
        <dbReference type="Proteomes" id="UP000015106"/>
    </source>
</evidence>
<dbReference type="EnsemblPlants" id="TuG1812G0700002633.01.T01">
    <property type="protein sequence ID" value="TuG1812G0700002633.01.T01"/>
    <property type="gene ID" value="TuG1812G0700002633.01"/>
</dbReference>
<dbReference type="AlphaFoldDB" id="A0A8R7R1V8"/>
<evidence type="ECO:0000313" key="1">
    <source>
        <dbReference type="EnsemblPlants" id="TuG1812G0700002633.01.T01"/>
    </source>
</evidence>
<organism evidence="1 2">
    <name type="scientific">Triticum urartu</name>
    <name type="common">Red wild einkorn</name>
    <name type="synonym">Crithodium urartu</name>
    <dbReference type="NCBI Taxonomy" id="4572"/>
    <lineage>
        <taxon>Eukaryota</taxon>
        <taxon>Viridiplantae</taxon>
        <taxon>Streptophyta</taxon>
        <taxon>Embryophyta</taxon>
        <taxon>Tracheophyta</taxon>
        <taxon>Spermatophyta</taxon>
        <taxon>Magnoliopsida</taxon>
        <taxon>Liliopsida</taxon>
        <taxon>Poales</taxon>
        <taxon>Poaceae</taxon>
        <taxon>BOP clade</taxon>
        <taxon>Pooideae</taxon>
        <taxon>Triticodae</taxon>
        <taxon>Triticeae</taxon>
        <taxon>Triticinae</taxon>
        <taxon>Triticum</taxon>
    </lineage>
</organism>
<reference evidence="2" key="1">
    <citation type="journal article" date="2013" name="Nature">
        <title>Draft genome of the wheat A-genome progenitor Triticum urartu.</title>
        <authorList>
            <person name="Ling H.Q."/>
            <person name="Zhao S."/>
            <person name="Liu D."/>
            <person name="Wang J."/>
            <person name="Sun H."/>
            <person name="Zhang C."/>
            <person name="Fan H."/>
            <person name="Li D."/>
            <person name="Dong L."/>
            <person name="Tao Y."/>
            <person name="Gao C."/>
            <person name="Wu H."/>
            <person name="Li Y."/>
            <person name="Cui Y."/>
            <person name="Guo X."/>
            <person name="Zheng S."/>
            <person name="Wang B."/>
            <person name="Yu K."/>
            <person name="Liang Q."/>
            <person name="Yang W."/>
            <person name="Lou X."/>
            <person name="Chen J."/>
            <person name="Feng M."/>
            <person name="Jian J."/>
            <person name="Zhang X."/>
            <person name="Luo G."/>
            <person name="Jiang Y."/>
            <person name="Liu J."/>
            <person name="Wang Z."/>
            <person name="Sha Y."/>
            <person name="Zhang B."/>
            <person name="Wu H."/>
            <person name="Tang D."/>
            <person name="Shen Q."/>
            <person name="Xue P."/>
            <person name="Zou S."/>
            <person name="Wang X."/>
            <person name="Liu X."/>
            <person name="Wang F."/>
            <person name="Yang Y."/>
            <person name="An X."/>
            <person name="Dong Z."/>
            <person name="Zhang K."/>
            <person name="Zhang X."/>
            <person name="Luo M.C."/>
            <person name="Dvorak J."/>
            <person name="Tong Y."/>
            <person name="Wang J."/>
            <person name="Yang H."/>
            <person name="Li Z."/>
            <person name="Wang D."/>
            <person name="Zhang A."/>
            <person name="Wang J."/>
        </authorList>
    </citation>
    <scope>NUCLEOTIDE SEQUENCE</scope>
    <source>
        <strain evidence="2">cv. G1812</strain>
    </source>
</reference>
<dbReference type="Gramene" id="TuG1812G0700002633.01.T01">
    <property type="protein sequence ID" value="TuG1812G0700002633.01.T01"/>
    <property type="gene ID" value="TuG1812G0700002633.01"/>
</dbReference>